<reference evidence="1 2" key="1">
    <citation type="submission" date="2017-08" db="EMBL/GenBank/DDBJ databases">
        <title>Draft genome sequence of filamentous cyanobacterium Calothrix elsteri CCALA 953.</title>
        <authorList>
            <person name="Gagunashvili A.N."/>
            <person name="Elster J."/>
            <person name="Andresson O.S."/>
        </authorList>
    </citation>
    <scope>NUCLEOTIDE SEQUENCE [LARGE SCALE GENOMIC DNA]</scope>
    <source>
        <strain evidence="1 2">CCALA 953</strain>
    </source>
</reference>
<keyword evidence="2" id="KW-1185">Reference proteome</keyword>
<comment type="caution">
    <text evidence="1">The sequence shown here is derived from an EMBL/GenBank/DDBJ whole genome shotgun (WGS) entry which is preliminary data.</text>
</comment>
<protein>
    <submittedName>
        <fullName evidence="1">Uncharacterized protein</fullName>
    </submittedName>
</protein>
<accession>A0A2A2TIV6</accession>
<evidence type="ECO:0000313" key="2">
    <source>
        <dbReference type="Proteomes" id="UP000218238"/>
    </source>
</evidence>
<gene>
    <name evidence="1" type="ORF">CK510_13235</name>
</gene>
<evidence type="ECO:0000313" key="1">
    <source>
        <dbReference type="EMBL" id="PAX53833.1"/>
    </source>
</evidence>
<sequence>MEFLPTINTIRPSKQKPMSRRFYVTSSGCYWSFSKRGYLEFLQDGAKQKLSNLSNNLNSLEEYQVRIIKKPSQQAKPIDITDFDVEHYQMELEHFLKTGKQTGFNAVEYINVFFD</sequence>
<dbReference type="EMBL" id="NTFS01000128">
    <property type="protein sequence ID" value="PAX53833.1"/>
    <property type="molecule type" value="Genomic_DNA"/>
</dbReference>
<dbReference type="Proteomes" id="UP000218238">
    <property type="component" value="Unassembled WGS sequence"/>
</dbReference>
<proteinExistence type="predicted"/>
<dbReference type="AlphaFoldDB" id="A0A2A2TIV6"/>
<name>A0A2A2TIV6_9CYAN</name>
<organism evidence="1 2">
    <name type="scientific">Brunnivagina elsteri CCALA 953</name>
    <dbReference type="NCBI Taxonomy" id="987040"/>
    <lineage>
        <taxon>Bacteria</taxon>
        <taxon>Bacillati</taxon>
        <taxon>Cyanobacteriota</taxon>
        <taxon>Cyanophyceae</taxon>
        <taxon>Nostocales</taxon>
        <taxon>Calotrichaceae</taxon>
        <taxon>Brunnivagina</taxon>
    </lineage>
</organism>